<keyword evidence="8" id="KW-0949">S-adenosyl-L-methionine</keyword>
<comment type="catalytic activity">
    <reaction evidence="1">
        <text>S-adenosyl-L-methionine + a thiopurine = S-adenosyl-L-homocysteine + a thiopurine S-methylether.</text>
        <dbReference type="EC" id="2.1.1.67"/>
    </reaction>
</comment>
<comment type="caution">
    <text evidence="9">The sequence shown here is derived from an EMBL/GenBank/DDBJ whole genome shotgun (WGS) entry which is preliminary data.</text>
</comment>
<dbReference type="InterPro" id="IPR029063">
    <property type="entry name" value="SAM-dependent_MTases_sf"/>
</dbReference>
<dbReference type="PANTHER" id="PTHR10259:SF11">
    <property type="entry name" value="THIOPURINE S-METHYLTRANSFERASE"/>
    <property type="match status" value="1"/>
</dbReference>
<comment type="similarity">
    <text evidence="3">Belongs to the class I-like SAM-binding methyltransferase superfamily. TPMT family.</text>
</comment>
<comment type="subcellular location">
    <subcellularLocation>
        <location evidence="2">Cytoplasm</location>
    </subcellularLocation>
</comment>
<evidence type="ECO:0000256" key="1">
    <source>
        <dbReference type="ARBA" id="ARBA00000903"/>
    </source>
</evidence>
<dbReference type="PROSITE" id="PS51585">
    <property type="entry name" value="SAM_MT_TPMT"/>
    <property type="match status" value="1"/>
</dbReference>
<dbReference type="AlphaFoldDB" id="A0A7C5R1T9"/>
<evidence type="ECO:0000256" key="2">
    <source>
        <dbReference type="ARBA" id="ARBA00004496"/>
    </source>
</evidence>
<dbReference type="GO" id="GO:0008119">
    <property type="term" value="F:thiopurine S-methyltransferase activity"/>
    <property type="evidence" value="ECO:0007669"/>
    <property type="project" value="UniProtKB-EC"/>
</dbReference>
<sequence length="182" mass="20684">WPMLNLDPEAPVFVPLCGKSKDMLYLREQGHRIIGVELSNFALDCFSRENHLYLNRVGAPPMPYFEGLGYLLIVGDFFKLDRAKLHGVCAVYDRAALIALPEDLRAQYAEHLKSLLQSGTKIFLITLEYDDTEITGPPFNVDQNNVETLFGDWCQIEKITQGKEEDFRGSTAREHLYVLSVS</sequence>
<evidence type="ECO:0000256" key="3">
    <source>
        <dbReference type="ARBA" id="ARBA00008145"/>
    </source>
</evidence>
<keyword evidence="5" id="KW-0963">Cytoplasm</keyword>
<evidence type="ECO:0000256" key="7">
    <source>
        <dbReference type="ARBA" id="ARBA00022679"/>
    </source>
</evidence>
<dbReference type="PIRSF" id="PIRSF023956">
    <property type="entry name" value="Thiopurine_S-methyltransferase"/>
    <property type="match status" value="1"/>
</dbReference>
<gene>
    <name evidence="9" type="ORF">ENJ42_09805</name>
</gene>
<protein>
    <recommendedName>
        <fullName evidence="4">thiopurine S-methyltransferase</fullName>
        <ecNumber evidence="4">2.1.1.67</ecNumber>
    </recommendedName>
</protein>
<evidence type="ECO:0000313" key="9">
    <source>
        <dbReference type="EMBL" id="HHL43903.1"/>
    </source>
</evidence>
<proteinExistence type="inferred from homology"/>
<dbReference type="Pfam" id="PF05724">
    <property type="entry name" value="TPMT"/>
    <property type="match status" value="1"/>
</dbReference>
<dbReference type="EMBL" id="DRMJ01000514">
    <property type="protein sequence ID" value="HHL43903.1"/>
    <property type="molecule type" value="Genomic_DNA"/>
</dbReference>
<name>A0A7C5R1T9_9PROT</name>
<keyword evidence="7" id="KW-0808">Transferase</keyword>
<dbReference type="Proteomes" id="UP000885830">
    <property type="component" value="Unassembled WGS sequence"/>
</dbReference>
<dbReference type="InterPro" id="IPR008854">
    <property type="entry name" value="TPMT"/>
</dbReference>
<dbReference type="InterPro" id="IPR025835">
    <property type="entry name" value="Thiopurine_S-MeTrfase"/>
</dbReference>
<keyword evidence="6" id="KW-0489">Methyltransferase</keyword>
<dbReference type="Gene3D" id="3.40.50.150">
    <property type="entry name" value="Vaccinia Virus protein VP39"/>
    <property type="match status" value="1"/>
</dbReference>
<feature type="non-terminal residue" evidence="9">
    <location>
        <position position="1"/>
    </location>
</feature>
<evidence type="ECO:0000256" key="8">
    <source>
        <dbReference type="ARBA" id="ARBA00022691"/>
    </source>
</evidence>
<dbReference type="SUPFAM" id="SSF53335">
    <property type="entry name" value="S-adenosyl-L-methionine-dependent methyltransferases"/>
    <property type="match status" value="1"/>
</dbReference>
<reference evidence="9" key="1">
    <citation type="journal article" date="2020" name="mSystems">
        <title>Genome- and Community-Level Interaction Insights into Carbon Utilization and Element Cycling Functions of Hydrothermarchaeota in Hydrothermal Sediment.</title>
        <authorList>
            <person name="Zhou Z."/>
            <person name="Liu Y."/>
            <person name="Xu W."/>
            <person name="Pan J."/>
            <person name="Luo Z.H."/>
            <person name="Li M."/>
        </authorList>
    </citation>
    <scope>NUCLEOTIDE SEQUENCE [LARGE SCALE GENOMIC DNA]</scope>
    <source>
        <strain evidence="9">HyVt-485</strain>
    </source>
</reference>
<evidence type="ECO:0000256" key="6">
    <source>
        <dbReference type="ARBA" id="ARBA00022603"/>
    </source>
</evidence>
<dbReference type="EC" id="2.1.1.67" evidence="4"/>
<dbReference type="GO" id="GO:0032259">
    <property type="term" value="P:methylation"/>
    <property type="evidence" value="ECO:0007669"/>
    <property type="project" value="UniProtKB-KW"/>
</dbReference>
<evidence type="ECO:0000256" key="5">
    <source>
        <dbReference type="ARBA" id="ARBA00022490"/>
    </source>
</evidence>
<dbReference type="GO" id="GO:0005737">
    <property type="term" value="C:cytoplasm"/>
    <property type="evidence" value="ECO:0007669"/>
    <property type="project" value="UniProtKB-SubCell"/>
</dbReference>
<dbReference type="PANTHER" id="PTHR10259">
    <property type="entry name" value="THIOPURINE S-METHYLTRANSFERASE"/>
    <property type="match status" value="1"/>
</dbReference>
<accession>A0A7C5R1T9</accession>
<evidence type="ECO:0000256" key="4">
    <source>
        <dbReference type="ARBA" id="ARBA00011905"/>
    </source>
</evidence>
<organism evidence="9">
    <name type="scientific">Hellea balneolensis</name>
    <dbReference type="NCBI Taxonomy" id="287478"/>
    <lineage>
        <taxon>Bacteria</taxon>
        <taxon>Pseudomonadati</taxon>
        <taxon>Pseudomonadota</taxon>
        <taxon>Alphaproteobacteria</taxon>
        <taxon>Maricaulales</taxon>
        <taxon>Robiginitomaculaceae</taxon>
        <taxon>Hellea</taxon>
    </lineage>
</organism>